<dbReference type="RefSeq" id="WP_154620306.1">
    <property type="nucleotide sequence ID" value="NZ_CBCTNG010000003.1"/>
</dbReference>
<dbReference type="Proteomes" id="UP000430222">
    <property type="component" value="Unassembled WGS sequence"/>
</dbReference>
<dbReference type="AlphaFoldDB" id="A0A6I2UQT2"/>
<comment type="similarity">
    <text evidence="1">Belongs to the NifU family.</text>
</comment>
<evidence type="ECO:0000313" key="4">
    <source>
        <dbReference type="Proteomes" id="UP000430222"/>
    </source>
</evidence>
<proteinExistence type="inferred from homology"/>
<dbReference type="FunFam" id="3.90.1010.10:FF:000002">
    <property type="entry name" value="Iron-sulfur cluster assembly scaffold protein NifU"/>
    <property type="match status" value="1"/>
</dbReference>
<evidence type="ECO:0000313" key="3">
    <source>
        <dbReference type="EMBL" id="MSV24543.1"/>
    </source>
</evidence>
<evidence type="ECO:0000256" key="1">
    <source>
        <dbReference type="ARBA" id="ARBA00006420"/>
    </source>
</evidence>
<dbReference type="Gene3D" id="3.90.1010.10">
    <property type="match status" value="1"/>
</dbReference>
<evidence type="ECO:0000259" key="2">
    <source>
        <dbReference type="Pfam" id="PF01592"/>
    </source>
</evidence>
<reference evidence="3 4" key="1">
    <citation type="submission" date="2019-08" db="EMBL/GenBank/DDBJ databases">
        <title>In-depth cultivation of the pig gut microbiome towards novel bacterial diversity and tailored functional studies.</title>
        <authorList>
            <person name="Wylensek D."/>
            <person name="Hitch T.C.A."/>
            <person name="Clavel T."/>
        </authorList>
    </citation>
    <scope>NUCLEOTIDE SEQUENCE [LARGE SCALE GENOMIC DNA]</scope>
    <source>
        <strain evidence="4">WCA-380-WT-3B3</strain>
    </source>
</reference>
<dbReference type="GO" id="GO:0005506">
    <property type="term" value="F:iron ion binding"/>
    <property type="evidence" value="ECO:0007669"/>
    <property type="project" value="InterPro"/>
</dbReference>
<dbReference type="PANTHER" id="PTHR10093">
    <property type="entry name" value="IRON-SULFUR CLUSTER ASSEMBLY ENZYME NIFU HOMOLOG"/>
    <property type="match status" value="1"/>
</dbReference>
<sequence>MALDDVYTEVLGEHSRNPDHKHHLSCATCALKGHNPSCGDEITLELQVEGGMVKDASFTGVGCAISQASTDIMIELIRGKSIEEARDLARKFIAMIKGEITDDEELEDLDEALALRNVSHMPARVKCAVLAWHTLDDALKKDGNPEK</sequence>
<dbReference type="CDD" id="cd06664">
    <property type="entry name" value="IscU_like"/>
    <property type="match status" value="1"/>
</dbReference>
<dbReference type="Pfam" id="PF01592">
    <property type="entry name" value="NifU_N"/>
    <property type="match status" value="1"/>
</dbReference>
<dbReference type="InterPro" id="IPR002871">
    <property type="entry name" value="NIF_FeS_clus_asmbl_NifU_N"/>
</dbReference>
<gene>
    <name evidence="3" type="ORF">FYJ78_04945</name>
</gene>
<organism evidence="3 4">
    <name type="scientific">Selenomonas montiformis</name>
    <dbReference type="NCBI Taxonomy" id="2652285"/>
    <lineage>
        <taxon>Bacteria</taxon>
        <taxon>Bacillati</taxon>
        <taxon>Bacillota</taxon>
        <taxon>Negativicutes</taxon>
        <taxon>Selenomonadales</taxon>
        <taxon>Selenomonadaceae</taxon>
        <taxon>Selenomonas</taxon>
    </lineage>
</organism>
<dbReference type="EMBL" id="VUNL01000004">
    <property type="protein sequence ID" value="MSV24543.1"/>
    <property type="molecule type" value="Genomic_DNA"/>
</dbReference>
<dbReference type="SUPFAM" id="SSF82649">
    <property type="entry name" value="SufE/NifU"/>
    <property type="match status" value="1"/>
</dbReference>
<keyword evidence="4" id="KW-1185">Reference proteome</keyword>
<comment type="caution">
    <text evidence="3">The sequence shown here is derived from an EMBL/GenBank/DDBJ whole genome shotgun (WGS) entry which is preliminary data.</text>
</comment>
<dbReference type="NCBIfam" id="TIGR01994">
    <property type="entry name" value="SUF_scaf_2"/>
    <property type="match status" value="1"/>
</dbReference>
<protein>
    <submittedName>
        <fullName evidence="3">SUF system NifU family Fe-S cluster assembly protein</fullName>
    </submittedName>
</protein>
<name>A0A6I2UQT2_9FIRM</name>
<dbReference type="GO" id="GO:0051536">
    <property type="term" value="F:iron-sulfur cluster binding"/>
    <property type="evidence" value="ECO:0007669"/>
    <property type="project" value="InterPro"/>
</dbReference>
<accession>A0A6I2UQT2</accession>
<feature type="domain" description="NIF system FeS cluster assembly NifU N-terminal" evidence="2">
    <location>
        <begin position="7"/>
        <end position="95"/>
    </location>
</feature>
<dbReference type="GO" id="GO:0016226">
    <property type="term" value="P:iron-sulfur cluster assembly"/>
    <property type="evidence" value="ECO:0007669"/>
    <property type="project" value="InterPro"/>
</dbReference>